<dbReference type="HOGENOM" id="CLU_041175_4_0_1"/>
<gene>
    <name evidence="2" type="ORF">PISMIDRAFT_76241</name>
</gene>
<evidence type="ECO:0000313" key="3">
    <source>
        <dbReference type="Proteomes" id="UP000054018"/>
    </source>
</evidence>
<accession>A0A0C9YRC4</accession>
<keyword evidence="3" id="KW-1185">Reference proteome</keyword>
<protein>
    <submittedName>
        <fullName evidence="2">Uncharacterized protein</fullName>
    </submittedName>
</protein>
<feature type="non-terminal residue" evidence="2">
    <location>
        <position position="163"/>
    </location>
</feature>
<organism evidence="2 3">
    <name type="scientific">Pisolithus microcarpus 441</name>
    <dbReference type="NCBI Taxonomy" id="765257"/>
    <lineage>
        <taxon>Eukaryota</taxon>
        <taxon>Fungi</taxon>
        <taxon>Dikarya</taxon>
        <taxon>Basidiomycota</taxon>
        <taxon>Agaricomycotina</taxon>
        <taxon>Agaricomycetes</taxon>
        <taxon>Agaricomycetidae</taxon>
        <taxon>Boletales</taxon>
        <taxon>Sclerodermatineae</taxon>
        <taxon>Pisolithaceae</taxon>
        <taxon>Pisolithus</taxon>
    </lineage>
</organism>
<reference evidence="3" key="2">
    <citation type="submission" date="2015-01" db="EMBL/GenBank/DDBJ databases">
        <title>Evolutionary Origins and Diversification of the Mycorrhizal Mutualists.</title>
        <authorList>
            <consortium name="DOE Joint Genome Institute"/>
            <consortium name="Mycorrhizal Genomics Consortium"/>
            <person name="Kohler A."/>
            <person name="Kuo A."/>
            <person name="Nagy L.G."/>
            <person name="Floudas D."/>
            <person name="Copeland A."/>
            <person name="Barry K.W."/>
            <person name="Cichocki N."/>
            <person name="Veneault-Fourrey C."/>
            <person name="LaButti K."/>
            <person name="Lindquist E.A."/>
            <person name="Lipzen A."/>
            <person name="Lundell T."/>
            <person name="Morin E."/>
            <person name="Murat C."/>
            <person name="Riley R."/>
            <person name="Ohm R."/>
            <person name="Sun H."/>
            <person name="Tunlid A."/>
            <person name="Henrissat B."/>
            <person name="Grigoriev I.V."/>
            <person name="Hibbett D.S."/>
            <person name="Martin F."/>
        </authorList>
    </citation>
    <scope>NUCLEOTIDE SEQUENCE [LARGE SCALE GENOMIC DNA]</scope>
    <source>
        <strain evidence="3">441</strain>
    </source>
</reference>
<feature type="compositionally biased region" description="Basic and acidic residues" evidence="1">
    <location>
        <begin position="15"/>
        <end position="35"/>
    </location>
</feature>
<feature type="region of interest" description="Disordered" evidence="1">
    <location>
        <begin position="15"/>
        <end position="36"/>
    </location>
</feature>
<feature type="non-terminal residue" evidence="2">
    <location>
        <position position="1"/>
    </location>
</feature>
<name>A0A0C9YRC4_9AGAM</name>
<dbReference type="AlphaFoldDB" id="A0A0C9YRC4"/>
<dbReference type="STRING" id="765257.A0A0C9YRC4"/>
<sequence>AGQTNHLIEWRQTHKSECKKPFSDSTQDAREEGRSKQQLCHRKNQIYVEMVKAIFLHDETEEFWVLAQVNLGMFASSIHSHLDVLKSKYWKQNALLGQTGAGHTYEELISSERTRNIIDTIQKEFPWWADLHGWWHTNPAYNNTWSSADSRQNFSVHTVELFK</sequence>
<dbReference type="OrthoDB" id="3182376at2759"/>
<proteinExistence type="predicted"/>
<evidence type="ECO:0000313" key="2">
    <source>
        <dbReference type="EMBL" id="KIK10558.1"/>
    </source>
</evidence>
<dbReference type="Proteomes" id="UP000054018">
    <property type="component" value="Unassembled WGS sequence"/>
</dbReference>
<evidence type="ECO:0000256" key="1">
    <source>
        <dbReference type="SAM" id="MobiDB-lite"/>
    </source>
</evidence>
<dbReference type="EMBL" id="KN834574">
    <property type="protein sequence ID" value="KIK10558.1"/>
    <property type="molecule type" value="Genomic_DNA"/>
</dbReference>
<reference evidence="2 3" key="1">
    <citation type="submission" date="2014-04" db="EMBL/GenBank/DDBJ databases">
        <authorList>
            <consortium name="DOE Joint Genome Institute"/>
            <person name="Kuo A."/>
            <person name="Kohler A."/>
            <person name="Costa M.D."/>
            <person name="Nagy L.G."/>
            <person name="Floudas D."/>
            <person name="Copeland A."/>
            <person name="Barry K.W."/>
            <person name="Cichocki N."/>
            <person name="Veneault-Fourrey C."/>
            <person name="LaButti K."/>
            <person name="Lindquist E.A."/>
            <person name="Lipzen A."/>
            <person name="Lundell T."/>
            <person name="Morin E."/>
            <person name="Murat C."/>
            <person name="Sun H."/>
            <person name="Tunlid A."/>
            <person name="Henrissat B."/>
            <person name="Grigoriev I.V."/>
            <person name="Hibbett D.S."/>
            <person name="Martin F."/>
            <person name="Nordberg H.P."/>
            <person name="Cantor M.N."/>
            <person name="Hua S.X."/>
        </authorList>
    </citation>
    <scope>NUCLEOTIDE SEQUENCE [LARGE SCALE GENOMIC DNA]</scope>
    <source>
        <strain evidence="2 3">441</strain>
    </source>
</reference>